<dbReference type="InterPro" id="IPR008508">
    <property type="entry name" value="Bax1"/>
</dbReference>
<keyword evidence="3" id="KW-1185">Reference proteome</keyword>
<evidence type="ECO:0000313" key="1">
    <source>
        <dbReference type="EMBL" id="BBD72116.1"/>
    </source>
</evidence>
<reference evidence="2" key="4">
    <citation type="submission" date="2020-09" db="EMBL/GenBank/DDBJ databases">
        <authorList>
            <person name="Sun Q."/>
            <person name="Ohkuma M."/>
        </authorList>
    </citation>
    <scope>NUCLEOTIDE SEQUENCE</scope>
    <source>
        <strain evidence="2">JCM 31740</strain>
    </source>
</reference>
<evidence type="ECO:0000313" key="2">
    <source>
        <dbReference type="EMBL" id="GGT94861.1"/>
    </source>
</evidence>
<dbReference type="RefSeq" id="WP_126449423.1">
    <property type="nucleotide sequence ID" value="NZ_AP018553.1"/>
</dbReference>
<reference evidence="3" key="2">
    <citation type="submission" date="2018-04" db="EMBL/GenBank/DDBJ databases">
        <title>Complete genome sequence of Sulfodiicoccus acidiphilus strain HS-1.</title>
        <authorList>
            <person name="Sakai H.D."/>
            <person name="Kurosawa N."/>
        </authorList>
    </citation>
    <scope>NUCLEOTIDE SEQUENCE [LARGE SCALE GENOMIC DNA]</scope>
    <source>
        <strain evidence="3">HS-1</strain>
    </source>
</reference>
<evidence type="ECO:0008006" key="4">
    <source>
        <dbReference type="Google" id="ProtNLM"/>
    </source>
</evidence>
<dbReference type="PANTHER" id="PTHR39640">
    <property type="entry name" value="VNG6129C"/>
    <property type="match status" value="1"/>
</dbReference>
<evidence type="ECO:0000313" key="3">
    <source>
        <dbReference type="Proteomes" id="UP000276741"/>
    </source>
</evidence>
<dbReference type="Proteomes" id="UP000616143">
    <property type="component" value="Unassembled WGS sequence"/>
</dbReference>
<dbReference type="EMBL" id="BMQS01000008">
    <property type="protein sequence ID" value="GGT94861.1"/>
    <property type="molecule type" value="Genomic_DNA"/>
</dbReference>
<accession>A0A348B1R4</accession>
<organism evidence="1 3">
    <name type="scientific">Sulfodiicoccus acidiphilus</name>
    <dbReference type="NCBI Taxonomy" id="1670455"/>
    <lineage>
        <taxon>Archaea</taxon>
        <taxon>Thermoproteota</taxon>
        <taxon>Thermoprotei</taxon>
        <taxon>Sulfolobales</taxon>
        <taxon>Sulfolobaceae</taxon>
        <taxon>Sulfodiicoccus</taxon>
    </lineage>
</organism>
<gene>
    <name evidence="2" type="ORF">GCM10007116_10590</name>
    <name evidence="1" type="ORF">HS1genome_0505</name>
</gene>
<dbReference type="PIRSF" id="PIRSF019435">
    <property type="entry name" value="UCP019435"/>
    <property type="match status" value="1"/>
</dbReference>
<dbReference type="PANTHER" id="PTHR39640:SF1">
    <property type="entry name" value="DUF790 FAMILY PROTEIN"/>
    <property type="match status" value="1"/>
</dbReference>
<name>A0A348B1R4_9CREN</name>
<dbReference type="KEGG" id="sacd:HS1genome_0505"/>
<dbReference type="OrthoDB" id="57367at2157"/>
<reference evidence="2" key="1">
    <citation type="journal article" date="2014" name="Int. J. Syst. Evol. Microbiol.">
        <title>Complete genome sequence of Corynebacterium casei LMG S-19264T (=DSM 44701T), isolated from a smear-ripened cheese.</title>
        <authorList>
            <consortium name="US DOE Joint Genome Institute (JGI-PGF)"/>
            <person name="Walter F."/>
            <person name="Albersmeier A."/>
            <person name="Kalinowski J."/>
            <person name="Ruckert C."/>
        </authorList>
    </citation>
    <scope>NUCLEOTIDE SEQUENCE</scope>
    <source>
        <strain evidence="2">JCM 31740</strain>
    </source>
</reference>
<protein>
    <recommendedName>
        <fullName evidence="4">DUF790 family protein</fullName>
    </recommendedName>
</protein>
<proteinExistence type="predicted"/>
<dbReference type="EMBL" id="AP018553">
    <property type="protein sequence ID" value="BBD72116.1"/>
    <property type="molecule type" value="Genomic_DNA"/>
</dbReference>
<dbReference type="Proteomes" id="UP000276741">
    <property type="component" value="Chromosome"/>
</dbReference>
<sequence>MLPSELMRYRTFGEKVVPKFLAEESVELVDEVLSYFTPGRKLGEVIEEVSHLEKVYDYKLVRGLVKLMVRACELQRESQVNPRQVRRELFMRGPQLTQEGRARAVAQVREALGVDPESAMFSDLDEEKVIVRTPKITPSQLMRWYNLSLLQSMLLRSVRMSVWVESGWKTLIWRAKRVGLMYTAYNDPLRVEFEGPMSLLKFTDRYGRGMALVVPYVISSPKWKIEADVSLGRVNRRVYRLELANYPNLLTYGVDEEKFDSSVEERFFKEFSSAVKDWKITREPEPLSVSGRLYVPDFLLTKGELKVYVEIVGFWTREYLRRKLEKLRGVKEKFLVLVDRELSYEDFSDINVIQFKKKVDVGIVYKWLREVEASSPVREVEFTLTGDVVPLEDIAKRVGSTVEALRRSSRQVEGYFKAGDYYVSERVLDRLKGSELEGRKLSELSKLYEEIAPILPFLLERLGYRLRWLNVTDAVVLREGSKGS</sequence>
<dbReference type="Gene3D" id="3.40.91.30">
    <property type="match status" value="1"/>
</dbReference>
<dbReference type="Pfam" id="PF05626">
    <property type="entry name" value="DUF790"/>
    <property type="match status" value="1"/>
</dbReference>
<reference evidence="1" key="3">
    <citation type="journal article" date="2019" name="BMC Res. Notes">
        <title>Complete genome sequence of the Sulfodiicoccus acidiphilus strain HS-1T, the first crenarchaeon that lacks polB3, isolated from an acidic hot spring in Ohwaku-dani, Hakone, Japan.</title>
        <authorList>
            <person name="Sakai H.D."/>
            <person name="Kurosawa N."/>
        </authorList>
    </citation>
    <scope>NUCLEOTIDE SEQUENCE</scope>
    <source>
        <strain evidence="1">HS-1</strain>
    </source>
</reference>
<dbReference type="AlphaFoldDB" id="A0A348B1R4"/>
<dbReference type="GeneID" id="38666010"/>